<dbReference type="RefSeq" id="WP_048092202.1">
    <property type="nucleotide sequence ID" value="NZ_CP009552.1"/>
</dbReference>
<dbReference type="KEGG" id="gac:GACE_1373"/>
<evidence type="ECO:0000313" key="2">
    <source>
        <dbReference type="EMBL" id="AIY90414.1"/>
    </source>
</evidence>
<protein>
    <submittedName>
        <fullName evidence="2">Replication initiation protein</fullName>
    </submittedName>
</protein>
<dbReference type="eggNOG" id="arCOG07629">
    <property type="taxonomic scope" value="Archaea"/>
</dbReference>
<name>A0A0A7GEE5_GEOAI</name>
<dbReference type="Proteomes" id="UP000030624">
    <property type="component" value="Chromosome"/>
</dbReference>
<dbReference type="InterPro" id="IPR027417">
    <property type="entry name" value="P-loop_NTPase"/>
</dbReference>
<dbReference type="HOGENOM" id="CLU_301415_0_0_2"/>
<feature type="region of interest" description="Disordered" evidence="1">
    <location>
        <begin position="230"/>
        <end position="249"/>
    </location>
</feature>
<accession>A0A0A7GEE5</accession>
<organism evidence="2 3">
    <name type="scientific">Geoglobus acetivorans</name>
    <dbReference type="NCBI Taxonomy" id="565033"/>
    <lineage>
        <taxon>Archaea</taxon>
        <taxon>Methanobacteriati</taxon>
        <taxon>Methanobacteriota</taxon>
        <taxon>Archaeoglobi</taxon>
        <taxon>Archaeoglobales</taxon>
        <taxon>Archaeoglobaceae</taxon>
        <taxon>Geoglobus</taxon>
    </lineage>
</organism>
<dbReference type="Gene3D" id="3.40.50.300">
    <property type="entry name" value="P-loop containing nucleotide triphosphate hydrolases"/>
    <property type="match status" value="1"/>
</dbReference>
<reference evidence="2 3" key="1">
    <citation type="journal article" date="2015" name="Appl. Environ. Microbiol.">
        <title>The Geoglobus acetivorans genome: Fe(III) reduction, acetate utilization, autotrophic growth, and degradation of aromatic compounds in a hyperthermophilic archaeon.</title>
        <authorList>
            <person name="Mardanov A.V."/>
            <person name="Slododkina G.B."/>
            <person name="Slobodkin A.I."/>
            <person name="Beletsky A.V."/>
            <person name="Gavrilov S.N."/>
            <person name="Kublanov I.V."/>
            <person name="Bonch-Osmolovskaya E.A."/>
            <person name="Skryabin K.G."/>
            <person name="Ravin N.V."/>
        </authorList>
    </citation>
    <scope>NUCLEOTIDE SEQUENCE [LARGE SCALE GENOMIC DNA]</scope>
    <source>
        <strain evidence="2 3">SBH6</strain>
    </source>
</reference>
<dbReference type="STRING" id="565033.GACE_1373"/>
<dbReference type="AlphaFoldDB" id="A0A0A7GEE5"/>
<sequence>MLVGTSENGGSKGYLNGGVRGFLDFIVSPSRNRLLEIRLIEKGKARSHFFSSTGEALSFLSSRSFNGSNVYYGVLPRKDRAGNKEAVVDKADVCWVDLDVLSLEECKDLDPEEIWRRCFDVHYRACEKLSGHGITPTFAVFTGHGVQILFKLSREVPKEEIEKLNSILISFLSEFRADNKAKDCARVLRLPGFYNFKDPEKPIKAEIIEFSPTSSVDPELILSLPVERPFESSHTGENSPSPTLPPTSQKVIWKRLDRETKEKIITQISEVYRKGHRQSLVFHLSGYLAKSEIHPSDCAEVVHRIVLSKSDEEAEERFEAVAWSYGRVSADEDVINSIYEFARLHKIEREKISSWVKSASKGDSGKLRGSYNQLRDEIREILKEDGKNEDEASTIAIDFVSRLEDLVGQPVEKSVIGVPVKISKSGKGFRVSFVNNPDKGIAKVKYPLDGWEVLEYDYITSFCIERVKVLADPSTGDREYIITIRYPGKGIERTSPPLKVEELIEWFKEQEGIRKLQILRDAVSSLLDAFETRGRAEIKHTSLATGFVEVDGRLEFFNYESSPVRIPEPSKEGLRRALTILDELARKYNHADGFVAGVLFGIIQPLGYVKRQNHVRSFHLMLTGEPKTGKSTIGDIILAMWGCPKKKPFYVSGQSIKSVARLGSFLDSTSLVISINEVRDSITIPEVSDMLKNARSELTIRDRYEGKNRIRTFHSRASVFMTTNYLPMLKDKGLIESFMIFEFTVKQKPGKEERDEFARWFSEIEKDLAYIGAWLVKFYTENWEKVKPHIMKEDFIEPGRKVLRYLYAEAGLEVPEWVDKPLTPAEIEEEIDELDLIVSTIKKDILQAVKDVGVSLHAEGMESWAGRIEELKRLDALPEYLKAKKDLSKIYIKPEIVESVRRRTGYEIAGGLRNIADKYGFKYDKTPDGRGRAIVLYYDEFLRLLGESDESEKEADSSGVVNEVEFDMTELMDDDWKHELLMEELERGGNE</sequence>
<gene>
    <name evidence="2" type="ORF">GACE_1373</name>
</gene>
<dbReference type="Gene3D" id="3.30.70.1790">
    <property type="entry name" value="RepB DNA-primase, N-terminal domain"/>
    <property type="match status" value="1"/>
</dbReference>
<dbReference type="eggNOG" id="arCOG08578">
    <property type="taxonomic scope" value="Archaea"/>
</dbReference>
<proteinExistence type="predicted"/>
<dbReference type="GeneID" id="24797957"/>
<evidence type="ECO:0000256" key="1">
    <source>
        <dbReference type="SAM" id="MobiDB-lite"/>
    </source>
</evidence>
<dbReference type="EMBL" id="CP009552">
    <property type="protein sequence ID" value="AIY90414.1"/>
    <property type="molecule type" value="Genomic_DNA"/>
</dbReference>
<dbReference type="SUPFAM" id="SSF52540">
    <property type="entry name" value="P-loop containing nucleoside triphosphate hydrolases"/>
    <property type="match status" value="1"/>
</dbReference>
<feature type="compositionally biased region" description="Polar residues" evidence="1">
    <location>
        <begin position="232"/>
        <end position="249"/>
    </location>
</feature>
<evidence type="ECO:0000313" key="3">
    <source>
        <dbReference type="Proteomes" id="UP000030624"/>
    </source>
</evidence>